<feature type="coiled-coil region" evidence="1">
    <location>
        <begin position="29"/>
        <end position="63"/>
    </location>
</feature>
<keyword evidence="3" id="KW-1185">Reference proteome</keyword>
<gene>
    <name evidence="2" type="ORF">VNI00_013823</name>
</gene>
<evidence type="ECO:0000313" key="2">
    <source>
        <dbReference type="EMBL" id="KAK7031033.1"/>
    </source>
</evidence>
<organism evidence="2 3">
    <name type="scientific">Paramarasmius palmivorus</name>
    <dbReference type="NCBI Taxonomy" id="297713"/>
    <lineage>
        <taxon>Eukaryota</taxon>
        <taxon>Fungi</taxon>
        <taxon>Dikarya</taxon>
        <taxon>Basidiomycota</taxon>
        <taxon>Agaricomycotina</taxon>
        <taxon>Agaricomycetes</taxon>
        <taxon>Agaricomycetidae</taxon>
        <taxon>Agaricales</taxon>
        <taxon>Marasmiineae</taxon>
        <taxon>Marasmiaceae</taxon>
        <taxon>Paramarasmius</taxon>
    </lineage>
</organism>
<keyword evidence="1" id="KW-0175">Coiled coil</keyword>
<dbReference type="EMBL" id="JAYKXP010000072">
    <property type="protein sequence ID" value="KAK7031033.1"/>
    <property type="molecule type" value="Genomic_DNA"/>
</dbReference>
<dbReference type="Proteomes" id="UP001383192">
    <property type="component" value="Unassembled WGS sequence"/>
</dbReference>
<protein>
    <recommendedName>
        <fullName evidence="4">F-box domain-containing protein</fullName>
    </recommendedName>
</protein>
<reference evidence="2 3" key="1">
    <citation type="submission" date="2024-01" db="EMBL/GenBank/DDBJ databases">
        <title>A draft genome for a cacao thread blight-causing isolate of Paramarasmius palmivorus.</title>
        <authorList>
            <person name="Baruah I.K."/>
            <person name="Bukari Y."/>
            <person name="Amoako-Attah I."/>
            <person name="Meinhardt L.W."/>
            <person name="Bailey B.A."/>
            <person name="Cohen S.P."/>
        </authorList>
    </citation>
    <scope>NUCLEOTIDE SEQUENCE [LARGE SCALE GENOMIC DNA]</scope>
    <source>
        <strain evidence="2 3">GH-12</strain>
    </source>
</reference>
<evidence type="ECO:0000313" key="3">
    <source>
        <dbReference type="Proteomes" id="UP001383192"/>
    </source>
</evidence>
<dbReference type="Gene3D" id="1.20.1280.50">
    <property type="match status" value="1"/>
</dbReference>
<evidence type="ECO:0000256" key="1">
    <source>
        <dbReference type="SAM" id="Coils"/>
    </source>
</evidence>
<evidence type="ECO:0008006" key="4">
    <source>
        <dbReference type="Google" id="ProtNLM"/>
    </source>
</evidence>
<dbReference type="AlphaFoldDB" id="A0AAW0BWL2"/>
<comment type="caution">
    <text evidence="2">The sequence shown here is derived from an EMBL/GenBank/DDBJ whole genome shotgun (WGS) entry which is preliminary data.</text>
</comment>
<proteinExistence type="predicted"/>
<accession>A0AAW0BWL2</accession>
<sequence>MNPPSPFHHVLQSNYAPSQEELKEIEALISEPEKQVQLLNEKISQLQAERNRLQKFIDNHRALLSPARRLPRDIIAEVFLHCLPVDQLPTCDASEAPLVLTTVCRSWREIAITTPRLWRAIHFILPPHYEYTINDKVRELFHLRKEGLQLWLSRTGSVPLTISCYGLPLESKPWTIREALTAMYTEYLEILSQYSARWKTLYLSNIPRELLSPFQVLKANDVPLLSALSLEANGFEFGRHWTPVSGDLEHPLHNITRTSSLRVLSLLREWADTFTFPICWSNLTELHLCPGSNNGTVFPDMNAVEIVQRLGQTCRSLRKCKLDLFISDFRGLSSVHCRHTWPHLSELSIQLQIEAYGTGEETGDVHLIRRIFEPITTPALSHLSLHVTSRRITLDEMPFLDFLQVSQCPIVSLALDLSLSGRALIEGLQAIPSLTAFHLKDVFQSTPYVSEEGEIIRLPPYPVLTSDVLRSLSNRALCPFLEEVILECCPAECMDDVVAFALARSSLKLLNVTYQERVEEIMRFMELSEEDKAKGERLRQTGMDVHWHSIHEIKPSRVFNPTIPQSIVVY</sequence>
<name>A0AAW0BWL2_9AGAR</name>